<keyword evidence="1 4" id="KW-0489">Methyltransferase</keyword>
<evidence type="ECO:0000259" key="3">
    <source>
        <dbReference type="Pfam" id="PF01555"/>
    </source>
</evidence>
<sequence>MGLTQHGAGWPFAVPDFFIKFLTEPGDLVADIFSGRGMAGRAVEENQRRWICIESALQYVRGAAELFRSFQGYCINPALEEAFKSSHTSYPGRQTAARRGKHGGCLRGLHRRREAPGT</sequence>
<keyword evidence="2" id="KW-0808">Transferase</keyword>
<protein>
    <submittedName>
        <fullName evidence="4">DNA methyltransferase</fullName>
    </submittedName>
</protein>
<evidence type="ECO:0000256" key="2">
    <source>
        <dbReference type="ARBA" id="ARBA00022679"/>
    </source>
</evidence>
<organism evidence="4 5">
    <name type="scientific">Pseudomonas auratipiscis</name>
    <dbReference type="NCBI Taxonomy" id="3115853"/>
    <lineage>
        <taxon>Bacteria</taxon>
        <taxon>Pseudomonadati</taxon>
        <taxon>Pseudomonadota</taxon>
        <taxon>Gammaproteobacteria</taxon>
        <taxon>Pseudomonadales</taxon>
        <taxon>Pseudomonadaceae</taxon>
        <taxon>Pseudomonas</taxon>
    </lineage>
</organism>
<evidence type="ECO:0000313" key="4">
    <source>
        <dbReference type="EMBL" id="MEE1866996.1"/>
    </source>
</evidence>
<gene>
    <name evidence="4" type="ORF">V0R53_11385</name>
</gene>
<dbReference type="SUPFAM" id="SSF53335">
    <property type="entry name" value="S-adenosyl-L-methionine-dependent methyltransferases"/>
    <property type="match status" value="1"/>
</dbReference>
<feature type="domain" description="DNA methylase N-4/N-6" evidence="3">
    <location>
        <begin position="5"/>
        <end position="64"/>
    </location>
</feature>
<dbReference type="EMBL" id="JAZDQP010000007">
    <property type="protein sequence ID" value="MEE1866996.1"/>
    <property type="molecule type" value="Genomic_DNA"/>
</dbReference>
<reference evidence="4 5" key="1">
    <citation type="submission" date="2024-01" db="EMBL/GenBank/DDBJ databases">
        <title>Unpublished Manusciprt.</title>
        <authorList>
            <person name="Duman M."/>
            <person name="Valdes E.G."/>
            <person name="Ajmi N."/>
            <person name="Altun S."/>
            <person name="Saticioglu I.B."/>
        </authorList>
    </citation>
    <scope>NUCLEOTIDE SEQUENCE [LARGE SCALE GENOMIC DNA]</scope>
    <source>
        <strain evidence="4 5">120P</strain>
    </source>
</reference>
<dbReference type="RefSeq" id="WP_330079603.1">
    <property type="nucleotide sequence ID" value="NZ_JAZDCU010000006.1"/>
</dbReference>
<dbReference type="InterPro" id="IPR002941">
    <property type="entry name" value="DNA_methylase_N4/N6"/>
</dbReference>
<dbReference type="Gene3D" id="3.40.50.150">
    <property type="entry name" value="Vaccinia Virus protein VP39"/>
    <property type="match status" value="1"/>
</dbReference>
<dbReference type="Pfam" id="PF01555">
    <property type="entry name" value="N6_N4_Mtase"/>
    <property type="match status" value="1"/>
</dbReference>
<evidence type="ECO:0000313" key="5">
    <source>
        <dbReference type="Proteomes" id="UP001307839"/>
    </source>
</evidence>
<dbReference type="Proteomes" id="UP001307839">
    <property type="component" value="Unassembled WGS sequence"/>
</dbReference>
<keyword evidence="5" id="KW-1185">Reference proteome</keyword>
<proteinExistence type="predicted"/>
<dbReference type="GO" id="GO:0032259">
    <property type="term" value="P:methylation"/>
    <property type="evidence" value="ECO:0007669"/>
    <property type="project" value="UniProtKB-KW"/>
</dbReference>
<dbReference type="InterPro" id="IPR029063">
    <property type="entry name" value="SAM-dependent_MTases_sf"/>
</dbReference>
<dbReference type="GO" id="GO:0003677">
    <property type="term" value="F:DNA binding"/>
    <property type="evidence" value="ECO:0007669"/>
    <property type="project" value="InterPro"/>
</dbReference>
<dbReference type="AlphaFoldDB" id="A0AB35WQL9"/>
<name>A0AB35WQL9_9PSED</name>
<dbReference type="InterPro" id="IPR001091">
    <property type="entry name" value="RM_Methyltransferase"/>
</dbReference>
<dbReference type="GO" id="GO:0008170">
    <property type="term" value="F:N-methyltransferase activity"/>
    <property type="evidence" value="ECO:0007669"/>
    <property type="project" value="InterPro"/>
</dbReference>
<accession>A0AB35WQL9</accession>
<comment type="caution">
    <text evidence="4">The sequence shown here is derived from an EMBL/GenBank/DDBJ whole genome shotgun (WGS) entry which is preliminary data.</text>
</comment>
<dbReference type="PRINTS" id="PR00508">
    <property type="entry name" value="S21N4MTFRASE"/>
</dbReference>
<evidence type="ECO:0000256" key="1">
    <source>
        <dbReference type="ARBA" id="ARBA00022603"/>
    </source>
</evidence>